<dbReference type="InterPro" id="IPR027417">
    <property type="entry name" value="P-loop_NTPase"/>
</dbReference>
<evidence type="ECO:0000256" key="1">
    <source>
        <dbReference type="ARBA" id="ARBA00004123"/>
    </source>
</evidence>
<dbReference type="Gene3D" id="1.20.1060.20">
    <property type="match status" value="1"/>
</dbReference>
<dbReference type="GO" id="GO:0030261">
    <property type="term" value="P:chromosome condensation"/>
    <property type="evidence" value="ECO:0007669"/>
    <property type="project" value="UniProtKB-KW"/>
</dbReference>
<evidence type="ECO:0000259" key="13">
    <source>
        <dbReference type="SMART" id="SM00968"/>
    </source>
</evidence>
<dbReference type="GO" id="GO:0005694">
    <property type="term" value="C:chromosome"/>
    <property type="evidence" value="ECO:0007669"/>
    <property type="project" value="InterPro"/>
</dbReference>
<protein>
    <recommendedName>
        <fullName evidence="11">Structural maintenance of chromosomes protein</fullName>
    </recommendedName>
</protein>
<dbReference type="Gene3D" id="3.40.50.300">
    <property type="entry name" value="P-loop containing nucleotide triphosphate hydrolases"/>
    <property type="match status" value="2"/>
</dbReference>
<dbReference type="GO" id="GO:0051301">
    <property type="term" value="P:cell division"/>
    <property type="evidence" value="ECO:0007669"/>
    <property type="project" value="UniProtKB-KW"/>
</dbReference>
<dbReference type="PIRSF" id="PIRSF005719">
    <property type="entry name" value="SMC"/>
    <property type="match status" value="1"/>
</dbReference>
<dbReference type="SUPFAM" id="SSF75553">
    <property type="entry name" value="Smc hinge domain"/>
    <property type="match status" value="1"/>
</dbReference>
<keyword evidence="3" id="KW-0132">Cell division</keyword>
<feature type="coiled-coil region" evidence="12">
    <location>
        <begin position="350"/>
        <end position="528"/>
    </location>
</feature>
<gene>
    <name evidence="14" type="primary">Smc2</name>
    <name evidence="14" type="ORF">T4A_11740</name>
</gene>
<reference evidence="14 15" key="1">
    <citation type="submission" date="2015-01" db="EMBL/GenBank/DDBJ databases">
        <title>Evolution of Trichinella species and genotypes.</title>
        <authorList>
            <person name="Korhonen P.K."/>
            <person name="Edoardo P."/>
            <person name="Giuseppe L.R."/>
            <person name="Gasser R.B."/>
        </authorList>
    </citation>
    <scope>NUCLEOTIDE SEQUENCE [LARGE SCALE GENOMIC DNA]</scope>
    <source>
        <strain evidence="14">ISS13</strain>
    </source>
</reference>
<comment type="similarity">
    <text evidence="2">Belongs to the SMC family. SMC2 subfamily.</text>
</comment>
<dbReference type="InterPro" id="IPR036277">
    <property type="entry name" value="SMC_hinge_sf"/>
</dbReference>
<evidence type="ECO:0000256" key="12">
    <source>
        <dbReference type="SAM" id="Coils"/>
    </source>
</evidence>
<dbReference type="CDD" id="cd03273">
    <property type="entry name" value="ABC_SMC2_euk"/>
    <property type="match status" value="1"/>
</dbReference>
<keyword evidence="5" id="KW-0498">Mitosis</keyword>
<dbReference type="Pfam" id="PF06470">
    <property type="entry name" value="SMC_hinge"/>
    <property type="match status" value="1"/>
</dbReference>
<feature type="coiled-coil region" evidence="12">
    <location>
        <begin position="765"/>
        <end position="964"/>
    </location>
</feature>
<evidence type="ECO:0000313" key="15">
    <source>
        <dbReference type="Proteomes" id="UP000054632"/>
    </source>
</evidence>
<dbReference type="GO" id="GO:0016887">
    <property type="term" value="F:ATP hydrolysis activity"/>
    <property type="evidence" value="ECO:0007669"/>
    <property type="project" value="InterPro"/>
</dbReference>
<keyword evidence="4" id="KW-0547">Nucleotide-binding</keyword>
<evidence type="ECO:0000313" key="14">
    <source>
        <dbReference type="EMBL" id="KRY76818.1"/>
    </source>
</evidence>
<dbReference type="Gene3D" id="3.30.70.1620">
    <property type="match status" value="1"/>
</dbReference>
<feature type="coiled-coil region" evidence="12">
    <location>
        <begin position="712"/>
        <end position="739"/>
    </location>
</feature>
<sequence length="1247" mass="142167">MLIYLCSCLFGSTLRAIEGNLWLITSQNVMHLKRIELEGFKSYRQRTVLDNFNSNFNAITGLNGSGKSNILDAICFVLGITNLSHVRAASLQDLVSDYGKTGIERAAVSVVFDNSNRARSPYGYENFDEIVISRVIVSGQQKCFLNGSICPISKIIDLFRSIHMNVNNPHFLIMQGRITKVLNMKPLELLSMMEEATGTKMYESKRQVAEHLIHSKEKKFKENERLLVDAVMPKIKKLNKQKDEYNQLKLAKSKLGMYERLVAAYRYHETKENISKLNTLKESSMKSIDNEQKIMTCKKEKYTEIEVELKALKKKQGQSTALTKLQEELSNCNKDECSAQSVYESKVDALKKLEEYLQSLSDHIAKTEKNKADKNEIYTQRKQAVEEEEDEFQRLKDSAKQYQIMHDVLQNGMTVDTEGKAFTMASCLTAAQEKLTNIEVEKNSLEMRISEAKKKLGKKKEMQVAAIPEQKQLMSDLDKLEEEVQNLESSIAALQFDQHQLNEVNKSYQQLSDDCHSLEVKLRQLESQFPSLEVRFSEQVPEFDRNKIKGRVAELIRIKNPRMAVALDVTAGGKLYSVVIDSSETVRMLNDAKCLKQRTTFLPLDAVESKILNRDVIRRAKSLVGDENCNLAVDLVECVNPEFQKAIDHVFGTTLVCTNSEMAKTVCFDKGVRARTVTLDGDVFSPLGTLTGGSKPSGGYLLEMRVKNQSIHDEFRGKKNQLEKTLKTLQELRAIAQRHSALEGELQMQMMKKNNVAERLQSCQATQLEKECASLKTEIDEVNCRLNSVNENYDATKRQCNEISAAWQNSKVNKEAELSKAKKALKEATKKMSHMEEIVTRHQEELSRLENDIEVLTNDIENAKQEKLRKELEKEELQTAVKDSKFILEGRVNATKAIEEQLRGIREKLKSENKDAEDMQNEVEQLQQECRESELRLKQMQQDLNEQQMTIEKYENDLTNLCNSNPWIEKEKQSFGVAGTEFDFEANNPSDAAKRLVDAHETIKRLQGHVDKRNVEKCDVYQKEVTDLIRKRKVVYKDRQHLEDVMNLMQEKKREAVAVALEQVNEDFGQIFSMLLPGAKAKLVQVSEEDILAGLEVKVGFGDAWKESLTELSGGQRSLIALSLIFAMLLFKPAPIYILDEVDAALDVMHTQNIGKMISEKFKTSQFIVVSLKDGMFSNANVLFRTELRNGQSKVHRIAKQTPTLEAVSGSDVTYEQRRKKAQSRVQVLRDDCNRLTDNCEVLRITD</sequence>
<dbReference type="PANTHER" id="PTHR43977">
    <property type="entry name" value="STRUCTURAL MAINTENANCE OF CHROMOSOMES PROTEIN 3"/>
    <property type="match status" value="1"/>
</dbReference>
<evidence type="ECO:0000256" key="2">
    <source>
        <dbReference type="ARBA" id="ARBA00005231"/>
    </source>
</evidence>
<dbReference type="InterPro" id="IPR027120">
    <property type="entry name" value="Smc2_ABC"/>
</dbReference>
<name>A0A0V1ETK9_TRIPS</name>
<dbReference type="InterPro" id="IPR024704">
    <property type="entry name" value="SMC"/>
</dbReference>
<feature type="domain" description="SMC hinge" evidence="13">
    <location>
        <begin position="546"/>
        <end position="667"/>
    </location>
</feature>
<evidence type="ECO:0000256" key="8">
    <source>
        <dbReference type="ARBA" id="ARBA00023067"/>
    </source>
</evidence>
<evidence type="ECO:0000256" key="4">
    <source>
        <dbReference type="ARBA" id="ARBA00022741"/>
    </source>
</evidence>
<dbReference type="AlphaFoldDB" id="A0A0V1ETK9"/>
<dbReference type="Pfam" id="PF02463">
    <property type="entry name" value="SMC_N"/>
    <property type="match status" value="1"/>
</dbReference>
<keyword evidence="10" id="KW-0131">Cell cycle</keyword>
<comment type="subcellular location">
    <subcellularLocation>
        <location evidence="1 11">Nucleus</location>
    </subcellularLocation>
</comment>
<evidence type="ECO:0000256" key="5">
    <source>
        <dbReference type="ARBA" id="ARBA00022776"/>
    </source>
</evidence>
<dbReference type="GO" id="GO:0032991">
    <property type="term" value="C:protein-containing complex"/>
    <property type="evidence" value="ECO:0007669"/>
    <property type="project" value="UniProtKB-ARBA"/>
</dbReference>
<keyword evidence="7 12" id="KW-0175">Coiled coil</keyword>
<organism evidence="14 15">
    <name type="scientific">Trichinella pseudospiralis</name>
    <name type="common">Parasitic roundworm</name>
    <dbReference type="NCBI Taxonomy" id="6337"/>
    <lineage>
        <taxon>Eukaryota</taxon>
        <taxon>Metazoa</taxon>
        <taxon>Ecdysozoa</taxon>
        <taxon>Nematoda</taxon>
        <taxon>Enoplea</taxon>
        <taxon>Dorylaimia</taxon>
        <taxon>Trichinellida</taxon>
        <taxon>Trichinellidae</taxon>
        <taxon>Trichinella</taxon>
    </lineage>
</organism>
<dbReference type="Proteomes" id="UP000054632">
    <property type="component" value="Unassembled WGS sequence"/>
</dbReference>
<dbReference type="SMART" id="SM00968">
    <property type="entry name" value="SMC_hinge"/>
    <property type="match status" value="1"/>
</dbReference>
<comment type="caution">
    <text evidence="14">The sequence shown here is derived from an EMBL/GenBank/DDBJ whole genome shotgun (WGS) entry which is preliminary data.</text>
</comment>
<dbReference type="EMBL" id="JYDR01000010">
    <property type="protein sequence ID" value="KRY76818.1"/>
    <property type="molecule type" value="Genomic_DNA"/>
</dbReference>
<keyword evidence="9 11" id="KW-0539">Nucleus</keyword>
<evidence type="ECO:0000256" key="3">
    <source>
        <dbReference type="ARBA" id="ARBA00022618"/>
    </source>
</evidence>
<accession>A0A0V1ETK9</accession>
<dbReference type="SUPFAM" id="SSF57997">
    <property type="entry name" value="Tropomyosin"/>
    <property type="match status" value="1"/>
</dbReference>
<dbReference type="InterPro" id="IPR010935">
    <property type="entry name" value="SMC_hinge"/>
</dbReference>
<dbReference type="InterPro" id="IPR003395">
    <property type="entry name" value="RecF/RecN/SMC_N"/>
</dbReference>
<keyword evidence="8" id="KW-0226">DNA condensation</keyword>
<evidence type="ECO:0000256" key="11">
    <source>
        <dbReference type="PIRNR" id="PIRNR005719"/>
    </source>
</evidence>
<dbReference type="GO" id="GO:0005524">
    <property type="term" value="F:ATP binding"/>
    <property type="evidence" value="ECO:0007669"/>
    <property type="project" value="UniProtKB-KW"/>
</dbReference>
<proteinExistence type="inferred from homology"/>
<evidence type="ECO:0000256" key="6">
    <source>
        <dbReference type="ARBA" id="ARBA00022840"/>
    </source>
</evidence>
<dbReference type="GO" id="GO:0005634">
    <property type="term" value="C:nucleus"/>
    <property type="evidence" value="ECO:0007669"/>
    <property type="project" value="UniProtKB-SubCell"/>
</dbReference>
<evidence type="ECO:0000256" key="10">
    <source>
        <dbReference type="ARBA" id="ARBA00023306"/>
    </source>
</evidence>
<keyword evidence="6" id="KW-0067">ATP-binding</keyword>
<dbReference type="SUPFAM" id="SSF52540">
    <property type="entry name" value="P-loop containing nucleoside triphosphate hydrolases"/>
    <property type="match status" value="1"/>
</dbReference>
<evidence type="ECO:0000256" key="7">
    <source>
        <dbReference type="ARBA" id="ARBA00023054"/>
    </source>
</evidence>
<evidence type="ECO:0000256" key="9">
    <source>
        <dbReference type="ARBA" id="ARBA00023242"/>
    </source>
</evidence>